<protein>
    <submittedName>
        <fullName evidence="3">Uncharacterized protein</fullName>
    </submittedName>
</protein>
<feature type="compositionally biased region" description="Low complexity" evidence="1">
    <location>
        <begin position="362"/>
        <end position="390"/>
    </location>
</feature>
<feature type="compositionally biased region" description="Low complexity" evidence="1">
    <location>
        <begin position="537"/>
        <end position="548"/>
    </location>
</feature>
<sequence length="586" mass="59617">MGSVLVTLFVSLAGLGLTFAEQHPGAHNRLVRRCDNETHPWFYGNETNPEPPPTEIPPPFPCGSDSCRPEGGPNPTAGNNSSPQFTFSPEQTSLGTAPSWSNTTAVQGTGQTPSPTVTSAPFANSTSTDTNAVASQITASTDNATIASAESTGSVVSPQLNSASSNGMTASDAPSVLPITVMTMRSTTTIWSIPGSNFTYNGTSPPWGTGRSTDRPLWTNTSSPAPGYTSPSETDTSPEFENTVITVTIDYTPGPITPSPVTPSPEEFTVTATVPERRNHTLPGSSNTGPALSSNTGAATVPISPQSGSLTMTIVVESNTTRVFSPSETSPSFTGWSNSSLVSAVSNAIPTDSSTQQSVNNTTADSTPSSTASSASEPTTSSLSESASSSQTNAIAFGTSTRTDDSTSAATSNTAITITSAASGNPGGIPAGVPTSLLWPNGTHPTPCSLTPSNLWQDWNWTIPTDASFTAPSSPVGPADTFSVTSFPSLSPSGVISATASEPLNNTVTPSTGTWFAVTTLSNGSVATTFSTQFGTAPADSDGGPSDPGHGGNGASASAGTSTLLAVTDHHIVIPPRRQARWASAV</sequence>
<feature type="compositionally biased region" description="Polar residues" evidence="1">
    <location>
        <begin position="76"/>
        <end position="127"/>
    </location>
</feature>
<evidence type="ECO:0000313" key="4">
    <source>
        <dbReference type="Proteomes" id="UP000054266"/>
    </source>
</evidence>
<feature type="chain" id="PRO_5002239737" evidence="2">
    <location>
        <begin position="21"/>
        <end position="586"/>
    </location>
</feature>
<reference evidence="3 4" key="1">
    <citation type="submission" date="2015-01" db="EMBL/GenBank/DDBJ databases">
        <title>The Genome Sequence of Capronia semiimmersa CBS27337.</title>
        <authorList>
            <consortium name="The Broad Institute Genomics Platform"/>
            <person name="Cuomo C."/>
            <person name="de Hoog S."/>
            <person name="Gorbushina A."/>
            <person name="Stielow B."/>
            <person name="Teixiera M."/>
            <person name="Abouelleil A."/>
            <person name="Chapman S.B."/>
            <person name="Priest M."/>
            <person name="Young S.K."/>
            <person name="Wortman J."/>
            <person name="Nusbaum C."/>
            <person name="Birren B."/>
        </authorList>
    </citation>
    <scope>NUCLEOTIDE SEQUENCE [LARGE SCALE GENOMIC DNA]</scope>
    <source>
        <strain evidence="3 4">CBS 27337</strain>
    </source>
</reference>
<keyword evidence="2" id="KW-0732">Signal</keyword>
<evidence type="ECO:0000256" key="2">
    <source>
        <dbReference type="SAM" id="SignalP"/>
    </source>
</evidence>
<feature type="signal peptide" evidence="2">
    <location>
        <begin position="1"/>
        <end position="20"/>
    </location>
</feature>
<dbReference type="AlphaFoldDB" id="A0A0D2CIB0"/>
<feature type="region of interest" description="Disordered" evidence="1">
    <location>
        <begin position="532"/>
        <end position="559"/>
    </location>
</feature>
<feature type="region of interest" description="Disordered" evidence="1">
    <location>
        <begin position="273"/>
        <end position="305"/>
    </location>
</feature>
<name>A0A0D2CIB0_9EURO</name>
<dbReference type="HOGENOM" id="CLU_424514_0_0_1"/>
<proteinExistence type="predicted"/>
<feature type="compositionally biased region" description="Polar residues" evidence="1">
    <location>
        <begin position="282"/>
        <end position="305"/>
    </location>
</feature>
<dbReference type="EMBL" id="KN846960">
    <property type="protein sequence ID" value="KIW64936.1"/>
    <property type="molecule type" value="Genomic_DNA"/>
</dbReference>
<keyword evidence="4" id="KW-1185">Reference proteome</keyword>
<feature type="region of interest" description="Disordered" evidence="1">
    <location>
        <begin position="351"/>
        <end position="391"/>
    </location>
</feature>
<feature type="region of interest" description="Disordered" evidence="1">
    <location>
        <begin position="200"/>
        <end position="239"/>
    </location>
</feature>
<dbReference type="STRING" id="5601.A0A0D2CIB0"/>
<feature type="compositionally biased region" description="Polar residues" evidence="1">
    <location>
        <begin position="351"/>
        <end position="361"/>
    </location>
</feature>
<evidence type="ECO:0000256" key="1">
    <source>
        <dbReference type="SAM" id="MobiDB-lite"/>
    </source>
</evidence>
<feature type="region of interest" description="Disordered" evidence="1">
    <location>
        <begin position="42"/>
        <end position="127"/>
    </location>
</feature>
<accession>A0A0D2CIB0</accession>
<feature type="region of interest" description="Disordered" evidence="1">
    <location>
        <begin position="150"/>
        <end position="172"/>
    </location>
</feature>
<organism evidence="3 4">
    <name type="scientific">Phialophora macrospora</name>
    <dbReference type="NCBI Taxonomy" id="1851006"/>
    <lineage>
        <taxon>Eukaryota</taxon>
        <taxon>Fungi</taxon>
        <taxon>Dikarya</taxon>
        <taxon>Ascomycota</taxon>
        <taxon>Pezizomycotina</taxon>
        <taxon>Eurotiomycetes</taxon>
        <taxon>Chaetothyriomycetidae</taxon>
        <taxon>Chaetothyriales</taxon>
        <taxon>Herpotrichiellaceae</taxon>
        <taxon>Phialophora</taxon>
    </lineage>
</organism>
<feature type="compositionally biased region" description="Polar residues" evidence="1">
    <location>
        <begin position="150"/>
        <end position="169"/>
    </location>
</feature>
<dbReference type="Proteomes" id="UP000054266">
    <property type="component" value="Unassembled WGS sequence"/>
</dbReference>
<gene>
    <name evidence="3" type="ORF">PV04_07236</name>
</gene>
<feature type="compositionally biased region" description="Pro residues" evidence="1">
    <location>
        <begin position="49"/>
        <end position="61"/>
    </location>
</feature>
<evidence type="ECO:0000313" key="3">
    <source>
        <dbReference type="EMBL" id="KIW64936.1"/>
    </source>
</evidence>
<feature type="compositionally biased region" description="Polar residues" evidence="1">
    <location>
        <begin position="218"/>
        <end position="239"/>
    </location>
</feature>